<dbReference type="AlphaFoldDB" id="A0A0F7KIA2"/>
<evidence type="ECO:0000256" key="1">
    <source>
        <dbReference type="ARBA" id="ARBA00004370"/>
    </source>
</evidence>
<comment type="caution">
    <text evidence="6">Lacks conserved residue(s) required for the propagation of feature annotation.</text>
</comment>
<feature type="transmembrane region" description="Helical" evidence="6">
    <location>
        <begin position="208"/>
        <end position="228"/>
    </location>
</feature>
<keyword evidence="3 6" id="KW-0812">Transmembrane</keyword>
<evidence type="ECO:0000256" key="2">
    <source>
        <dbReference type="ARBA" id="ARBA00007165"/>
    </source>
</evidence>
<dbReference type="KEGG" id="nco:AAW31_17660"/>
<dbReference type="Proteomes" id="UP000034156">
    <property type="component" value="Chromosome"/>
</dbReference>
<reference evidence="8 10" key="3">
    <citation type="submission" date="2019-07" db="EMBL/GenBank/DDBJ databases">
        <title>Active sludge and wastewater microbial communities from Klosterneuburg, Austria.</title>
        <authorList>
            <person name="Wagner M."/>
        </authorList>
    </citation>
    <scope>NUCLEOTIDE SEQUENCE [LARGE SCALE GENOMIC DNA]</scope>
    <source>
        <strain evidence="8 10">Nm2</strain>
    </source>
</reference>
<dbReference type="InterPro" id="IPR002994">
    <property type="entry name" value="Surf1/Shy1"/>
</dbReference>
<evidence type="ECO:0000313" key="7">
    <source>
        <dbReference type="EMBL" id="AKH39226.1"/>
    </source>
</evidence>
<dbReference type="EMBL" id="VNHT01000020">
    <property type="protein sequence ID" value="TYP88693.1"/>
    <property type="molecule type" value="Genomic_DNA"/>
</dbReference>
<evidence type="ECO:0000256" key="3">
    <source>
        <dbReference type="ARBA" id="ARBA00022692"/>
    </source>
</evidence>
<evidence type="ECO:0000313" key="9">
    <source>
        <dbReference type="Proteomes" id="UP000034156"/>
    </source>
</evidence>
<proteinExistence type="inferred from homology"/>
<organism evidence="7 9">
    <name type="scientific">Nitrosomonas communis</name>
    <dbReference type="NCBI Taxonomy" id="44574"/>
    <lineage>
        <taxon>Bacteria</taxon>
        <taxon>Pseudomonadati</taxon>
        <taxon>Pseudomonadota</taxon>
        <taxon>Betaproteobacteria</taxon>
        <taxon>Nitrosomonadales</taxon>
        <taxon>Nitrosomonadaceae</taxon>
        <taxon>Nitrosomonas</taxon>
    </lineage>
</organism>
<dbReference type="PANTHER" id="PTHR23427:SF2">
    <property type="entry name" value="SURFEIT LOCUS PROTEIN 1"/>
    <property type="match status" value="1"/>
</dbReference>
<keyword evidence="5 6" id="KW-0472">Membrane</keyword>
<dbReference type="Proteomes" id="UP000324176">
    <property type="component" value="Unassembled WGS sequence"/>
</dbReference>
<keyword evidence="6" id="KW-1003">Cell membrane</keyword>
<dbReference type="OrthoDB" id="9789940at2"/>
<dbReference type="InterPro" id="IPR045214">
    <property type="entry name" value="Surf1/Surf4"/>
</dbReference>
<keyword evidence="4 6" id="KW-1133">Transmembrane helix</keyword>
<reference evidence="7 9" key="2">
    <citation type="journal article" date="2016" name="Genome Announc.">
        <title>Genome Sequence of Nitrosomonas communis Strain Nm2, a Mesophilic Ammonia-Oxidizing Bacterium Isolated from Mediterranean Soil.</title>
        <authorList>
            <person name="Kozlowski J.A."/>
            <person name="Kits K.D."/>
            <person name="Stein L.Y."/>
        </authorList>
    </citation>
    <scope>NUCLEOTIDE SEQUENCE [LARGE SCALE GENOMIC DNA]</scope>
    <source>
        <strain evidence="7 9">Nm2</strain>
    </source>
</reference>
<sequence length="237" mass="27342">MDYQFKPRWWAVLLTAIFILIFTRLGFWQLSRANEKELRHERIEQYTREAVVALPSTPIKLEDFQYRQVEVKGRFIEDHAIYLDNKIYQGVAGYEILAPLKIANSSLHVLVNRGWIASSNDRTQLPVIFYPQGEVKVTGIVTSPTIRTMQLSEEKTAGKLWINLDFDLYQKTTGLALQPILLLQQDNQIDDGLIRQWVRPDSGASKNIGYAVQWFLLAVTTCIIFLVLNVKRNSSKK</sequence>
<accession>A0A0F7KIA2</accession>
<dbReference type="PANTHER" id="PTHR23427">
    <property type="entry name" value="SURFEIT LOCUS PROTEIN"/>
    <property type="match status" value="1"/>
</dbReference>
<dbReference type="Pfam" id="PF02104">
    <property type="entry name" value="SURF1"/>
    <property type="match status" value="1"/>
</dbReference>
<evidence type="ECO:0000313" key="10">
    <source>
        <dbReference type="Proteomes" id="UP000324176"/>
    </source>
</evidence>
<evidence type="ECO:0000256" key="6">
    <source>
        <dbReference type="RuleBase" id="RU363076"/>
    </source>
</evidence>
<evidence type="ECO:0000313" key="8">
    <source>
        <dbReference type="EMBL" id="TYP88693.1"/>
    </source>
</evidence>
<evidence type="ECO:0000256" key="4">
    <source>
        <dbReference type="ARBA" id="ARBA00022989"/>
    </source>
</evidence>
<evidence type="ECO:0000256" key="5">
    <source>
        <dbReference type="ARBA" id="ARBA00023136"/>
    </source>
</evidence>
<dbReference type="EMBL" id="CP011451">
    <property type="protein sequence ID" value="AKH39226.1"/>
    <property type="molecule type" value="Genomic_DNA"/>
</dbReference>
<comment type="subcellular location">
    <subcellularLocation>
        <location evidence="6">Cell membrane</location>
        <topology evidence="6">Multi-pass membrane protein</topology>
    </subcellularLocation>
    <subcellularLocation>
        <location evidence="1">Membrane</location>
    </subcellularLocation>
</comment>
<comment type="similarity">
    <text evidence="2 6">Belongs to the SURF1 family.</text>
</comment>
<dbReference type="RefSeq" id="WP_046851246.1">
    <property type="nucleotide sequence ID" value="NZ_CBDIPD010000070.1"/>
</dbReference>
<keyword evidence="9" id="KW-1185">Reference proteome</keyword>
<dbReference type="CDD" id="cd06662">
    <property type="entry name" value="SURF1"/>
    <property type="match status" value="1"/>
</dbReference>
<protein>
    <recommendedName>
        <fullName evidence="6">SURF1-like protein</fullName>
    </recommendedName>
</protein>
<dbReference type="PATRIC" id="fig|44574.3.peg.4246"/>
<reference evidence="9" key="1">
    <citation type="submission" date="2015-05" db="EMBL/GenBank/DDBJ databases">
        <title>Draft genome of Nitrosomonas communis strain Nm2.</title>
        <authorList>
            <person name="Kozlowski J.A."/>
            <person name="Kits K.D."/>
            <person name="Stein L.Y."/>
        </authorList>
    </citation>
    <scope>NUCLEOTIDE SEQUENCE [LARGE SCALE GENOMIC DNA]</scope>
    <source>
        <strain evidence="9">Nm2</strain>
    </source>
</reference>
<name>A0A0F7KIA2_9PROT</name>
<dbReference type="PROSITE" id="PS50895">
    <property type="entry name" value="SURF1"/>
    <property type="match status" value="1"/>
</dbReference>
<dbReference type="GO" id="GO:0005886">
    <property type="term" value="C:plasma membrane"/>
    <property type="evidence" value="ECO:0007669"/>
    <property type="project" value="UniProtKB-SubCell"/>
</dbReference>
<gene>
    <name evidence="7" type="ORF">AAW31_17660</name>
    <name evidence="8" type="ORF">BCL69_102047</name>
</gene>